<comment type="caution">
    <text evidence="5">The sequence shown here is derived from an EMBL/GenBank/DDBJ whole genome shotgun (WGS) entry which is preliminary data.</text>
</comment>
<evidence type="ECO:0000259" key="4">
    <source>
        <dbReference type="Pfam" id="PF25984"/>
    </source>
</evidence>
<keyword evidence="6" id="KW-1185">Reference proteome</keyword>
<evidence type="ECO:0000313" key="5">
    <source>
        <dbReference type="EMBL" id="GGG97879.1"/>
    </source>
</evidence>
<dbReference type="InterPro" id="IPR058792">
    <property type="entry name" value="Beta-barrel_RND_2"/>
</dbReference>
<feature type="transmembrane region" description="Helical" evidence="2">
    <location>
        <begin position="21"/>
        <end position="39"/>
    </location>
</feature>
<dbReference type="SUPFAM" id="SSF111369">
    <property type="entry name" value="HlyD-like secretion proteins"/>
    <property type="match status" value="1"/>
</dbReference>
<keyword evidence="1" id="KW-0175">Coiled coil</keyword>
<dbReference type="InterPro" id="IPR058639">
    <property type="entry name" value="BSH_YknX-like"/>
</dbReference>
<evidence type="ECO:0000259" key="3">
    <source>
        <dbReference type="Pfam" id="PF25954"/>
    </source>
</evidence>
<evidence type="ECO:0000256" key="1">
    <source>
        <dbReference type="SAM" id="Coils"/>
    </source>
</evidence>
<proteinExistence type="predicted"/>
<dbReference type="PANTHER" id="PTHR30469">
    <property type="entry name" value="MULTIDRUG RESISTANCE PROTEIN MDTA"/>
    <property type="match status" value="1"/>
</dbReference>
<gene>
    <name evidence="5" type="primary">yknX</name>
    <name evidence="5" type="ORF">GCM10011416_14890</name>
</gene>
<dbReference type="PANTHER" id="PTHR30469:SF33">
    <property type="entry name" value="SLR1207 PROTEIN"/>
    <property type="match status" value="1"/>
</dbReference>
<dbReference type="GO" id="GO:0015562">
    <property type="term" value="F:efflux transmembrane transporter activity"/>
    <property type="evidence" value="ECO:0007669"/>
    <property type="project" value="TreeGrafter"/>
</dbReference>
<dbReference type="Gene3D" id="2.40.30.170">
    <property type="match status" value="1"/>
</dbReference>
<organism evidence="5 6">
    <name type="scientific">Polaribacter pacificus</name>
    <dbReference type="NCBI Taxonomy" id="1775173"/>
    <lineage>
        <taxon>Bacteria</taxon>
        <taxon>Pseudomonadati</taxon>
        <taxon>Bacteroidota</taxon>
        <taxon>Flavobacteriia</taxon>
        <taxon>Flavobacteriales</taxon>
        <taxon>Flavobacteriaceae</taxon>
    </lineage>
</organism>
<accession>A0A917HZT0</accession>
<evidence type="ECO:0000256" key="2">
    <source>
        <dbReference type="SAM" id="Phobius"/>
    </source>
</evidence>
<feature type="coiled-coil region" evidence="1">
    <location>
        <begin position="175"/>
        <end position="202"/>
    </location>
</feature>
<dbReference type="EMBL" id="BMJW01000002">
    <property type="protein sequence ID" value="GGG97879.1"/>
    <property type="molecule type" value="Genomic_DNA"/>
</dbReference>
<dbReference type="GO" id="GO:1990281">
    <property type="term" value="C:efflux pump complex"/>
    <property type="evidence" value="ECO:0007669"/>
    <property type="project" value="TreeGrafter"/>
</dbReference>
<dbReference type="AlphaFoldDB" id="A0A917HZT0"/>
<reference evidence="5" key="2">
    <citation type="submission" date="2020-09" db="EMBL/GenBank/DDBJ databases">
        <authorList>
            <person name="Sun Q."/>
            <person name="Zhou Y."/>
        </authorList>
    </citation>
    <scope>NUCLEOTIDE SEQUENCE</scope>
    <source>
        <strain evidence="5">CGMCC 1.15763</strain>
    </source>
</reference>
<sequence length="383" mass="43797">MTQIEVKLHKKYLNTKKRYTTSSMLRSPFFMLFVLYFLIVSCTNTTQTTTPEVKNITESVYASGFIKSKNQYKVYGIGSGIVKKVFVTEGMRVKKGDPIFQMDDENLKIATKNAQLTSIANDYKTNTAKLTDAKKAVELANRKLLNDSLQYQRQKNLWNNKIGSRVEFEQKELAYENSKIELHRLSTNYEDLKRQLKLVSEQSKNNLEIAKLKEDDYIIRSQVDGVVYKLNKEEGELINMQEPSAIIGTDMFLIELSIDELDIVKVKKGQTIIIRMDSYSSEVFEAQIIAINPMMNSRTRSFQADAIFTKSPKTLFPNLTVEANIIINTKQAVLTIPRNYLINDSFVALKGGKLQKIETGLMDYDLVEIKSGIDKNTVIELQQ</sequence>
<keyword evidence="2" id="KW-1133">Transmembrane helix</keyword>
<dbReference type="Gene3D" id="2.40.50.100">
    <property type="match status" value="1"/>
</dbReference>
<feature type="domain" description="YknX-like barrel-sandwich hybrid" evidence="4">
    <location>
        <begin position="79"/>
        <end position="243"/>
    </location>
</feature>
<dbReference type="Pfam" id="PF25984">
    <property type="entry name" value="BSH_YknX"/>
    <property type="match status" value="1"/>
</dbReference>
<feature type="domain" description="CusB-like beta-barrel" evidence="3">
    <location>
        <begin position="255"/>
        <end position="324"/>
    </location>
</feature>
<dbReference type="Pfam" id="PF25954">
    <property type="entry name" value="Beta-barrel_RND_2"/>
    <property type="match status" value="1"/>
</dbReference>
<evidence type="ECO:0000313" key="6">
    <source>
        <dbReference type="Proteomes" id="UP000633278"/>
    </source>
</evidence>
<protein>
    <submittedName>
        <fullName evidence="5">Efflux system component YknX</fullName>
    </submittedName>
</protein>
<keyword evidence="2" id="KW-0812">Transmembrane</keyword>
<reference evidence="5" key="1">
    <citation type="journal article" date="2014" name="Int. J. Syst. Evol. Microbiol.">
        <title>Complete genome sequence of Corynebacterium casei LMG S-19264T (=DSM 44701T), isolated from a smear-ripened cheese.</title>
        <authorList>
            <consortium name="US DOE Joint Genome Institute (JGI-PGF)"/>
            <person name="Walter F."/>
            <person name="Albersmeier A."/>
            <person name="Kalinowski J."/>
            <person name="Ruckert C."/>
        </authorList>
    </citation>
    <scope>NUCLEOTIDE SEQUENCE</scope>
    <source>
        <strain evidence="5">CGMCC 1.15763</strain>
    </source>
</reference>
<dbReference type="Proteomes" id="UP000633278">
    <property type="component" value="Unassembled WGS sequence"/>
</dbReference>
<keyword evidence="2" id="KW-0472">Membrane</keyword>
<name>A0A917HZT0_9FLAO</name>